<reference evidence="7 8" key="1">
    <citation type="submission" date="2019-11" db="EMBL/GenBank/DDBJ databases">
        <title>The genome sequence of Methylocystis heyeri.</title>
        <authorList>
            <person name="Oshkin I.Y."/>
            <person name="Miroshnikov K."/>
            <person name="Dedysh S.N."/>
        </authorList>
    </citation>
    <scope>NUCLEOTIDE SEQUENCE [LARGE SCALE GENOMIC DNA]</scope>
    <source>
        <strain evidence="7 8">H2</strain>
    </source>
</reference>
<dbReference type="InterPro" id="IPR005300">
    <property type="entry name" value="MltA_B"/>
</dbReference>
<evidence type="ECO:0000256" key="5">
    <source>
        <dbReference type="ARBA" id="ARBA00030918"/>
    </source>
</evidence>
<evidence type="ECO:0000256" key="4">
    <source>
        <dbReference type="ARBA" id="ARBA00023316"/>
    </source>
</evidence>
<dbReference type="Pfam" id="PF06725">
    <property type="entry name" value="3D"/>
    <property type="match status" value="1"/>
</dbReference>
<keyword evidence="4" id="KW-0961">Cell wall biogenesis/degradation</keyword>
<dbReference type="GO" id="GO:0071555">
    <property type="term" value="P:cell wall organization"/>
    <property type="evidence" value="ECO:0007669"/>
    <property type="project" value="UniProtKB-KW"/>
</dbReference>
<gene>
    <name evidence="7" type="ORF">H2LOC_015175</name>
</gene>
<dbReference type="PANTHER" id="PTHR30124">
    <property type="entry name" value="MEMBRANE-BOUND LYTIC MUREIN TRANSGLYCOSYLASE A"/>
    <property type="match status" value="1"/>
</dbReference>
<organism evidence="7 8">
    <name type="scientific">Methylocystis heyeri</name>
    <dbReference type="NCBI Taxonomy" id="391905"/>
    <lineage>
        <taxon>Bacteria</taxon>
        <taxon>Pseudomonadati</taxon>
        <taxon>Pseudomonadota</taxon>
        <taxon>Alphaproteobacteria</taxon>
        <taxon>Hyphomicrobiales</taxon>
        <taxon>Methylocystaceae</taxon>
        <taxon>Methylocystis</taxon>
    </lineage>
</organism>
<sequence>MKPPPWVDGEPLPFAALEGFENDDLDCAFETFLRSAKIHLEGAPELRPALAPPPSLLAASRAALSHKGDARGFFTDWFAPFRVKGDGFLTGYYEVEVEARRSREPGFATPVLPRPRDLETLNEAPLLSSGVALTSARRRSDGRLEPFEERSEIEQSDPSRFGEPIAWLRDPVELFLIQVQGSARLRFPDGPAAALTYDGRNGHPYSSVGRLLIERGAVPAERMSLETLKEALRRLGQKPGEEGRLLMQQNKSYVFFRLDTSSERALGPIGGQGAPLVPLRSIAVDRGLWPYGLPFFIRATVPWEGGTPTAFARLMIAQDTGSAILGPARADLYFGTGPHAGSLAGGLRHGAEFTALLPLAHPA</sequence>
<dbReference type="Gene3D" id="2.40.40.10">
    <property type="entry name" value="RlpA-like domain"/>
    <property type="match status" value="1"/>
</dbReference>
<dbReference type="RefSeq" id="WP_136497812.1">
    <property type="nucleotide sequence ID" value="NZ_CP046052.1"/>
</dbReference>
<dbReference type="EC" id="4.2.2.n1" evidence="2"/>
<dbReference type="InterPro" id="IPR036908">
    <property type="entry name" value="RlpA-like_sf"/>
</dbReference>
<dbReference type="GO" id="GO:0004553">
    <property type="term" value="F:hydrolase activity, hydrolyzing O-glycosyl compounds"/>
    <property type="evidence" value="ECO:0007669"/>
    <property type="project" value="InterPro"/>
</dbReference>
<dbReference type="Gene3D" id="2.40.240.50">
    <property type="entry name" value="Barwin-like endoglucanases"/>
    <property type="match status" value="1"/>
</dbReference>
<feature type="domain" description="Lytic transglycosylase MltA" evidence="6">
    <location>
        <begin position="96"/>
        <end position="257"/>
    </location>
</feature>
<dbReference type="SUPFAM" id="SSF50685">
    <property type="entry name" value="Barwin-like endoglucanases"/>
    <property type="match status" value="1"/>
</dbReference>
<dbReference type="InterPro" id="IPR026044">
    <property type="entry name" value="MltA"/>
</dbReference>
<proteinExistence type="predicted"/>
<dbReference type="PIRSF" id="PIRSF019422">
    <property type="entry name" value="MltA"/>
    <property type="match status" value="1"/>
</dbReference>
<evidence type="ECO:0000256" key="1">
    <source>
        <dbReference type="ARBA" id="ARBA00001420"/>
    </source>
</evidence>
<dbReference type="GO" id="GO:0008933">
    <property type="term" value="F:peptidoglycan lytic transglycosylase activity"/>
    <property type="evidence" value="ECO:0007669"/>
    <property type="project" value="TreeGrafter"/>
</dbReference>
<protein>
    <recommendedName>
        <fullName evidence="2">peptidoglycan lytic exotransglycosylase</fullName>
        <ecNumber evidence="2">4.2.2.n1</ecNumber>
    </recommendedName>
    <alternativeName>
        <fullName evidence="5">Murein hydrolase A</fullName>
    </alternativeName>
</protein>
<dbReference type="GO" id="GO:0009254">
    <property type="term" value="P:peptidoglycan turnover"/>
    <property type="evidence" value="ECO:0007669"/>
    <property type="project" value="InterPro"/>
</dbReference>
<dbReference type="GO" id="GO:0009253">
    <property type="term" value="P:peptidoglycan catabolic process"/>
    <property type="evidence" value="ECO:0007669"/>
    <property type="project" value="TreeGrafter"/>
</dbReference>
<dbReference type="CDD" id="cd14485">
    <property type="entry name" value="mltA_like_LT_A"/>
    <property type="match status" value="1"/>
</dbReference>
<evidence type="ECO:0000313" key="7">
    <source>
        <dbReference type="EMBL" id="QGM46926.1"/>
    </source>
</evidence>
<dbReference type="Proteomes" id="UP000309061">
    <property type="component" value="Chromosome"/>
</dbReference>
<dbReference type="GO" id="GO:0019867">
    <property type="term" value="C:outer membrane"/>
    <property type="evidence" value="ECO:0007669"/>
    <property type="project" value="InterPro"/>
</dbReference>
<accession>A0A6B8KF52</accession>
<dbReference type="PANTHER" id="PTHR30124:SF0">
    <property type="entry name" value="MEMBRANE-BOUND LYTIC MUREIN TRANSGLYCOSYLASE A"/>
    <property type="match status" value="1"/>
</dbReference>
<evidence type="ECO:0000256" key="2">
    <source>
        <dbReference type="ARBA" id="ARBA00012587"/>
    </source>
</evidence>
<dbReference type="EMBL" id="CP046052">
    <property type="protein sequence ID" value="QGM46926.1"/>
    <property type="molecule type" value="Genomic_DNA"/>
</dbReference>
<evidence type="ECO:0000259" key="6">
    <source>
        <dbReference type="SMART" id="SM00925"/>
    </source>
</evidence>
<evidence type="ECO:0000256" key="3">
    <source>
        <dbReference type="ARBA" id="ARBA00023239"/>
    </source>
</evidence>
<dbReference type="OrthoDB" id="9783686at2"/>
<dbReference type="AlphaFoldDB" id="A0A6B8KF52"/>
<name>A0A6B8KF52_9HYPH</name>
<dbReference type="CDD" id="cd14668">
    <property type="entry name" value="mlta_B"/>
    <property type="match status" value="1"/>
</dbReference>
<dbReference type="Pfam" id="PF03562">
    <property type="entry name" value="MltA"/>
    <property type="match status" value="1"/>
</dbReference>
<comment type="catalytic activity">
    <reaction evidence="1">
        <text>Exolytic cleavage of the (1-&gt;4)-beta-glycosidic linkage between N-acetylmuramic acid (MurNAc) and N-acetylglucosamine (GlcNAc) residues in peptidoglycan, from either the reducing or the non-reducing ends of the peptidoglycan chains, with concomitant formation of a 1,6-anhydrobond in the MurNAc residue.</text>
        <dbReference type="EC" id="4.2.2.n1"/>
    </reaction>
</comment>
<evidence type="ECO:0000313" key="8">
    <source>
        <dbReference type="Proteomes" id="UP000309061"/>
    </source>
</evidence>
<keyword evidence="3" id="KW-0456">Lyase</keyword>
<keyword evidence="8" id="KW-1185">Reference proteome</keyword>
<dbReference type="SMART" id="SM00925">
    <property type="entry name" value="MltA"/>
    <property type="match status" value="1"/>
</dbReference>
<dbReference type="KEGG" id="mhey:H2LOC_015175"/>
<dbReference type="InterPro" id="IPR010611">
    <property type="entry name" value="3D_dom"/>
</dbReference>